<dbReference type="Proteomes" id="UP001595190">
    <property type="component" value="Unassembled WGS sequence"/>
</dbReference>
<sequence length="86" mass="10159">MQERKPPGKPPKREPTTARSHCLDRSDDRVRSHTGRAGLDDLLRDPWKREMLGRSAQQRVHDNFLIFTQLRRWLVLIADAVKTRWS</sequence>
<feature type="region of interest" description="Disordered" evidence="1">
    <location>
        <begin position="1"/>
        <end position="34"/>
    </location>
</feature>
<comment type="caution">
    <text evidence="2">The sequence shown here is derived from an EMBL/GenBank/DDBJ whole genome shotgun (WGS) entry which is preliminary data.</text>
</comment>
<dbReference type="RefSeq" id="WP_394315569.1">
    <property type="nucleotide sequence ID" value="NZ_JBHGPK010000057.1"/>
</dbReference>
<protein>
    <submittedName>
        <fullName evidence="2">Uncharacterized protein</fullName>
    </submittedName>
</protein>
<organism evidence="2 3">
    <name type="scientific">Labrys neptuniae</name>
    <dbReference type="NCBI Taxonomy" id="376174"/>
    <lineage>
        <taxon>Bacteria</taxon>
        <taxon>Pseudomonadati</taxon>
        <taxon>Pseudomonadota</taxon>
        <taxon>Alphaproteobacteria</taxon>
        <taxon>Hyphomicrobiales</taxon>
        <taxon>Xanthobacteraceae</taxon>
        <taxon>Labrys</taxon>
    </lineage>
</organism>
<evidence type="ECO:0000256" key="1">
    <source>
        <dbReference type="SAM" id="MobiDB-lite"/>
    </source>
</evidence>
<name>A0ABV6ZS14_9HYPH</name>
<evidence type="ECO:0000313" key="2">
    <source>
        <dbReference type="EMBL" id="MFC2254971.1"/>
    </source>
</evidence>
<evidence type="ECO:0000313" key="3">
    <source>
        <dbReference type="Proteomes" id="UP001595190"/>
    </source>
</evidence>
<proteinExistence type="predicted"/>
<accession>A0ABV6ZS14</accession>
<gene>
    <name evidence="2" type="ORF">ACETRX_35745</name>
</gene>
<dbReference type="EMBL" id="JBHGPK010000057">
    <property type="protein sequence ID" value="MFC2254971.1"/>
    <property type="molecule type" value="Genomic_DNA"/>
</dbReference>
<reference evidence="2 3" key="1">
    <citation type="submission" date="2024-09" db="EMBL/GenBank/DDBJ databases">
        <title>Description of Labrys sedimenti sp. nov., isolated from a diclofenac-degrading enrichment culture, and genome-based reclassification of Labrys portucalensis as a later heterotypic synonym of Labrys neptuniae.</title>
        <authorList>
            <person name="Tancsics A."/>
            <person name="Csepanyi A."/>
        </authorList>
    </citation>
    <scope>NUCLEOTIDE SEQUENCE [LARGE SCALE GENOMIC DNA]</scope>
    <source>
        <strain evidence="2 3">LMG 23412</strain>
    </source>
</reference>
<feature type="compositionally biased region" description="Basic and acidic residues" evidence="1">
    <location>
        <begin position="1"/>
        <end position="31"/>
    </location>
</feature>